<dbReference type="InterPro" id="IPR042815">
    <property type="entry name" value="DRC10"/>
</dbReference>
<reference evidence="14" key="2">
    <citation type="submission" date="2009-11" db="EMBL/GenBank/DDBJ databases">
        <title>The Genome Sequence of Allomyces macrogynus strain ATCC 38327.</title>
        <authorList>
            <consortium name="The Broad Institute Genome Sequencing Platform"/>
            <person name="Russ C."/>
            <person name="Cuomo C."/>
            <person name="Shea T."/>
            <person name="Young S.K."/>
            <person name="Zeng Q."/>
            <person name="Koehrsen M."/>
            <person name="Haas B."/>
            <person name="Borodovsky M."/>
            <person name="Guigo R."/>
            <person name="Alvarado L."/>
            <person name="Berlin A."/>
            <person name="Borenstein D."/>
            <person name="Chen Z."/>
            <person name="Engels R."/>
            <person name="Freedman E."/>
            <person name="Gellesch M."/>
            <person name="Goldberg J."/>
            <person name="Griggs A."/>
            <person name="Gujja S."/>
            <person name="Heiman D."/>
            <person name="Hepburn T."/>
            <person name="Howarth C."/>
            <person name="Jen D."/>
            <person name="Larson L."/>
            <person name="Lewis B."/>
            <person name="Mehta T."/>
            <person name="Park D."/>
            <person name="Pearson M."/>
            <person name="Roberts A."/>
            <person name="Saif S."/>
            <person name="Shenoy N."/>
            <person name="Sisk P."/>
            <person name="Stolte C."/>
            <person name="Sykes S."/>
            <person name="Walk T."/>
            <person name="White J."/>
            <person name="Yandava C."/>
            <person name="Burger G."/>
            <person name="Gray M.W."/>
            <person name="Holland P.W.H."/>
            <person name="King N."/>
            <person name="Lang F.B.F."/>
            <person name="Roger A.J."/>
            <person name="Ruiz-Trillo I."/>
            <person name="Lander E."/>
            <person name="Nusbaum C."/>
        </authorList>
    </citation>
    <scope>NUCLEOTIDE SEQUENCE [LARGE SCALE GENOMIC DNA]</scope>
    <source>
        <strain evidence="14">ATCC 38327</strain>
    </source>
</reference>
<evidence type="ECO:0000313" key="14">
    <source>
        <dbReference type="Proteomes" id="UP000054350"/>
    </source>
</evidence>
<evidence type="ECO:0000256" key="4">
    <source>
        <dbReference type="ARBA" id="ARBA00021752"/>
    </source>
</evidence>
<sequence length="280" mass="32943">MLYTAHDTNAAPFPPSVLQRLDLFKQLLVSTKWLTLEKLTRSAHDEECKKLELTKVVEREKKARAEVENVKISLDKAKRERVTEISAKNEVIRKLKDELKDIKQSAEDVARKLEQRTKAKEEGEHTQFSEREIVLQTEIKALQAQLATQLAAHKEEELALRKRKFKVESEVDAWIQKYDQDMDEKQSELDDITAIYTEEKAQLDDLQQRYEELERESKRLQDERQRMEAIRAMQEAERQRKARCATLIQAAWRGFRIRKALKEQKEKKKKGGKSGKKKKK</sequence>
<evidence type="ECO:0000256" key="7">
    <source>
        <dbReference type="ARBA" id="ARBA00023069"/>
    </source>
</evidence>
<dbReference type="PROSITE" id="PS50096">
    <property type="entry name" value="IQ"/>
    <property type="match status" value="1"/>
</dbReference>
<dbReference type="CDD" id="cd23767">
    <property type="entry name" value="IQCD"/>
    <property type="match status" value="1"/>
</dbReference>
<organism evidence="13 14">
    <name type="scientific">Allomyces macrogynus (strain ATCC 38327)</name>
    <name type="common">Allomyces javanicus var. macrogynus</name>
    <dbReference type="NCBI Taxonomy" id="578462"/>
    <lineage>
        <taxon>Eukaryota</taxon>
        <taxon>Fungi</taxon>
        <taxon>Fungi incertae sedis</taxon>
        <taxon>Blastocladiomycota</taxon>
        <taxon>Blastocladiomycetes</taxon>
        <taxon>Blastocladiales</taxon>
        <taxon>Blastocladiaceae</taxon>
        <taxon>Allomyces</taxon>
    </lineage>
</organism>
<dbReference type="eggNOG" id="ENOG502QQS9">
    <property type="taxonomic scope" value="Eukaryota"/>
</dbReference>
<gene>
    <name evidence="13" type="ORF">AMAG_03971</name>
</gene>
<evidence type="ECO:0000256" key="12">
    <source>
        <dbReference type="SAM" id="Coils"/>
    </source>
</evidence>
<dbReference type="AlphaFoldDB" id="A0A0L0S7Q4"/>
<keyword evidence="14" id="KW-1185">Reference proteome</keyword>
<keyword evidence="8" id="KW-0206">Cytoskeleton</keyword>
<evidence type="ECO:0000256" key="8">
    <source>
        <dbReference type="ARBA" id="ARBA00023212"/>
    </source>
</evidence>
<dbReference type="STRING" id="578462.A0A0L0S7Q4"/>
<name>A0A0L0S7Q4_ALLM3</name>
<comment type="subunit">
    <text evidence="11">Component of the nexin-dynein regulatory complex (N-DRC). Interacts with CFAP52.</text>
</comment>
<feature type="coiled-coil region" evidence="12">
    <location>
        <begin position="60"/>
        <end position="122"/>
    </location>
</feature>
<keyword evidence="12" id="KW-0175">Coiled coil</keyword>
<dbReference type="SMART" id="SM00015">
    <property type="entry name" value="IQ"/>
    <property type="match status" value="1"/>
</dbReference>
<keyword evidence="5" id="KW-0963">Cytoplasm</keyword>
<dbReference type="OrthoDB" id="10265211at2759"/>
<evidence type="ECO:0000256" key="2">
    <source>
        <dbReference type="ARBA" id="ARBA00004611"/>
    </source>
</evidence>
<dbReference type="Proteomes" id="UP000054350">
    <property type="component" value="Unassembled WGS sequence"/>
</dbReference>
<evidence type="ECO:0000256" key="3">
    <source>
        <dbReference type="ARBA" id="ARBA00009071"/>
    </source>
</evidence>
<keyword evidence="9" id="KW-0966">Cell projection</keyword>
<comment type="similarity">
    <text evidence="3">Belongs to the DRC10 family.</text>
</comment>
<reference evidence="13 14" key="1">
    <citation type="submission" date="2009-11" db="EMBL/GenBank/DDBJ databases">
        <title>Annotation of Allomyces macrogynus ATCC 38327.</title>
        <authorList>
            <consortium name="The Broad Institute Genome Sequencing Platform"/>
            <person name="Russ C."/>
            <person name="Cuomo C."/>
            <person name="Burger G."/>
            <person name="Gray M.W."/>
            <person name="Holland P.W.H."/>
            <person name="King N."/>
            <person name="Lang F.B.F."/>
            <person name="Roger A.J."/>
            <person name="Ruiz-Trillo I."/>
            <person name="Young S.K."/>
            <person name="Zeng Q."/>
            <person name="Gargeya S."/>
            <person name="Fitzgerald M."/>
            <person name="Haas B."/>
            <person name="Abouelleil A."/>
            <person name="Alvarado L."/>
            <person name="Arachchi H.M."/>
            <person name="Berlin A."/>
            <person name="Chapman S.B."/>
            <person name="Gearin G."/>
            <person name="Goldberg J."/>
            <person name="Griggs A."/>
            <person name="Gujja S."/>
            <person name="Hansen M."/>
            <person name="Heiman D."/>
            <person name="Howarth C."/>
            <person name="Larimer J."/>
            <person name="Lui A."/>
            <person name="MacDonald P.J.P."/>
            <person name="McCowen C."/>
            <person name="Montmayeur A."/>
            <person name="Murphy C."/>
            <person name="Neiman D."/>
            <person name="Pearson M."/>
            <person name="Priest M."/>
            <person name="Roberts A."/>
            <person name="Saif S."/>
            <person name="Shea T."/>
            <person name="Sisk P."/>
            <person name="Stolte C."/>
            <person name="Sykes S."/>
            <person name="Wortman J."/>
            <person name="Nusbaum C."/>
            <person name="Birren B."/>
        </authorList>
    </citation>
    <scope>NUCLEOTIDE SEQUENCE [LARGE SCALE GENOMIC DNA]</scope>
    <source>
        <strain evidence="13 14">ATCC 38327</strain>
    </source>
</reference>
<comment type="function">
    <text evidence="1">Component of the nexin-dynein regulatory complex (N-DRC), a key regulator of ciliary/flagellar motility which maintains the alignment and integrity of the distal axoneme and regulates microtubule sliding in motile axonemes.</text>
</comment>
<dbReference type="Pfam" id="PF00612">
    <property type="entry name" value="IQ"/>
    <property type="match status" value="1"/>
</dbReference>
<evidence type="ECO:0000256" key="11">
    <source>
        <dbReference type="ARBA" id="ARBA00046836"/>
    </source>
</evidence>
<dbReference type="EMBL" id="GG745333">
    <property type="protein sequence ID" value="KNE58394.1"/>
    <property type="molecule type" value="Genomic_DNA"/>
</dbReference>
<dbReference type="PANTHER" id="PTHR31598">
    <property type="entry name" value="IQ DOMAIN-CONTAINING PROTEIN D"/>
    <property type="match status" value="1"/>
</dbReference>
<feature type="coiled-coil region" evidence="12">
    <location>
        <begin position="175"/>
        <end position="240"/>
    </location>
</feature>
<comment type="subcellular location">
    <subcellularLocation>
        <location evidence="2">Cytoplasm</location>
        <location evidence="2">Cytoskeleton</location>
        <location evidence="2">Flagellum axoneme</location>
    </subcellularLocation>
</comment>
<evidence type="ECO:0000256" key="9">
    <source>
        <dbReference type="ARBA" id="ARBA00023273"/>
    </source>
</evidence>
<protein>
    <recommendedName>
        <fullName evidence="4">Dynein regulatory complex protein 10</fullName>
    </recommendedName>
    <alternativeName>
        <fullName evidence="10">IQ domain-containing protein D</fullName>
    </alternativeName>
</protein>
<dbReference type="PANTHER" id="PTHR31598:SF1">
    <property type="entry name" value="DYNEIN REGULATORY COMPLEX PROTEIN 10"/>
    <property type="match status" value="1"/>
</dbReference>
<evidence type="ECO:0000256" key="5">
    <source>
        <dbReference type="ARBA" id="ARBA00022490"/>
    </source>
</evidence>
<proteinExistence type="inferred from homology"/>
<accession>A0A0L0S7Q4</accession>
<dbReference type="VEuPathDB" id="FungiDB:AMAG_03971"/>
<evidence type="ECO:0000256" key="10">
    <source>
        <dbReference type="ARBA" id="ARBA00032180"/>
    </source>
</evidence>
<evidence type="ECO:0000256" key="6">
    <source>
        <dbReference type="ARBA" id="ARBA00022846"/>
    </source>
</evidence>
<evidence type="ECO:0000256" key="1">
    <source>
        <dbReference type="ARBA" id="ARBA00003029"/>
    </source>
</evidence>
<keyword evidence="7" id="KW-0969">Cilium</keyword>
<keyword evidence="6" id="KW-0282">Flagellum</keyword>
<evidence type="ECO:0000313" key="13">
    <source>
        <dbReference type="EMBL" id="KNE58394.1"/>
    </source>
</evidence>
<dbReference type="InterPro" id="IPR000048">
    <property type="entry name" value="IQ_motif_EF-hand-BS"/>
</dbReference>